<evidence type="ECO:0000256" key="1">
    <source>
        <dbReference type="SAM" id="Phobius"/>
    </source>
</evidence>
<accession>A0A8J3YXX8</accession>
<reference evidence="2" key="1">
    <citation type="submission" date="2021-01" db="EMBL/GenBank/DDBJ databases">
        <title>Whole genome shotgun sequence of Virgisporangium aliadipatigenens NBRC 105644.</title>
        <authorList>
            <person name="Komaki H."/>
            <person name="Tamura T."/>
        </authorList>
    </citation>
    <scope>NUCLEOTIDE SEQUENCE</scope>
    <source>
        <strain evidence="2">NBRC 105644</strain>
    </source>
</reference>
<gene>
    <name evidence="2" type="ORF">Val02_86120</name>
</gene>
<keyword evidence="1" id="KW-1133">Transmembrane helix</keyword>
<dbReference type="RefSeq" id="WP_203905117.1">
    <property type="nucleotide sequence ID" value="NZ_BOPF01000053.1"/>
</dbReference>
<name>A0A8J3YXX8_9ACTN</name>
<keyword evidence="3" id="KW-1185">Reference proteome</keyword>
<comment type="caution">
    <text evidence="2">The sequence shown here is derived from an EMBL/GenBank/DDBJ whole genome shotgun (WGS) entry which is preliminary data.</text>
</comment>
<dbReference type="AlphaFoldDB" id="A0A8J3YXX8"/>
<feature type="transmembrane region" description="Helical" evidence="1">
    <location>
        <begin position="17"/>
        <end position="38"/>
    </location>
</feature>
<feature type="transmembrane region" description="Helical" evidence="1">
    <location>
        <begin position="44"/>
        <end position="68"/>
    </location>
</feature>
<keyword evidence="1" id="KW-0472">Membrane</keyword>
<evidence type="ECO:0000313" key="2">
    <source>
        <dbReference type="EMBL" id="GIJ51726.1"/>
    </source>
</evidence>
<proteinExistence type="predicted"/>
<feature type="transmembrane region" description="Helical" evidence="1">
    <location>
        <begin position="116"/>
        <end position="137"/>
    </location>
</feature>
<organism evidence="2 3">
    <name type="scientific">Virgisporangium aliadipatigenens</name>
    <dbReference type="NCBI Taxonomy" id="741659"/>
    <lineage>
        <taxon>Bacteria</taxon>
        <taxon>Bacillati</taxon>
        <taxon>Actinomycetota</taxon>
        <taxon>Actinomycetes</taxon>
        <taxon>Micromonosporales</taxon>
        <taxon>Micromonosporaceae</taxon>
        <taxon>Virgisporangium</taxon>
    </lineage>
</organism>
<dbReference type="EMBL" id="BOPF01000053">
    <property type="protein sequence ID" value="GIJ51726.1"/>
    <property type="molecule type" value="Genomic_DNA"/>
</dbReference>
<dbReference type="Proteomes" id="UP000619260">
    <property type="component" value="Unassembled WGS sequence"/>
</dbReference>
<evidence type="ECO:0000313" key="3">
    <source>
        <dbReference type="Proteomes" id="UP000619260"/>
    </source>
</evidence>
<protein>
    <submittedName>
        <fullName evidence="2">Uncharacterized protein</fullName>
    </submittedName>
</protein>
<feature type="transmembrane region" description="Helical" evidence="1">
    <location>
        <begin position="88"/>
        <end position="110"/>
    </location>
</feature>
<keyword evidence="1" id="KW-0812">Transmembrane</keyword>
<sequence>MNADVAAIRSTLALHRFGALVFPVAFLGFLGFCAWTYAVGPDDILWLLLAGCLAGLVPSALNAVALWLGHGALRDPGRPDRLAAAMRIVTAAFWISCFGWMVPAVVGLLLEFGSGATVFLIGLMWALPLITVATSIHTSRKRLARARDALAATPLPAG</sequence>